<accession>A0ABX0AEX5</accession>
<dbReference type="EMBL" id="QOVG01000010">
    <property type="protein sequence ID" value="NDK39966.1"/>
    <property type="molecule type" value="Genomic_DNA"/>
</dbReference>
<sequence length="731" mass="79697">MPFLRSWRHRHRTALRRVAMLLALLYALYLLLANVFLNTPLSALAFNQKPERFHIEWRSAFSLYPGHIHARGIKVGGHARTTMWSASSAGADGRIKMLPLLARRLSFGTIHARDVQVGVDRVATDLAPSLPRSAAALARGPWELHFDGISTASLQRIRVGDWVVEGQGHARFGLHKVLRGGPVEVTPSTLRMPAATVRRGALELAREARVELDLEMAPNTRKQAQGYDKVRFVDAHLRVDGHAPGLGVTEGAQGKLALASSGQDGRVQVDLVLSRGALQPGGTLRWNAPVTLDSASASAQGYRLQLDADVRNDGVAVHARVPRRPGREDAIDLRLHLAERRLLRADPEALLGKTSGTVKGRWHFATLRWINPMLSDGWLRLDGAADVVADLRLRQGRLVSGSHAEVLDAEVVADVFDTVASGHATARATMEDGRTNIDFVAQRFALAPRASRQQAYVQGSDLSLGLTASGQLSEFRRTMQARVRFAGARIPDLRAYNPSLPAGSLQFEGGTGTLGADLQLDAKGQLRRGELRLTGRRADVRFGPSRVVGDLTLDSRLVRAQGGPHRYRIESLKLGLDGVQVGDARPTDGPWWARLDFEEGSLDWQQPISLQGNARVVMKDVSALLDLYADRSAFPKWVGKLIDAGQADATARVRLDGDAVTIDALRARNQRIDLDARMRMAKGQSTGALYARWGVLGLGAETSGGQHKLHLLKARQWYDGLPAMTAGKASP</sequence>
<gene>
    <name evidence="1" type="ORF">DT603_14070</name>
</gene>
<evidence type="ECO:0000313" key="1">
    <source>
        <dbReference type="EMBL" id="NDK39966.1"/>
    </source>
</evidence>
<evidence type="ECO:0008006" key="3">
    <source>
        <dbReference type="Google" id="ProtNLM"/>
    </source>
</evidence>
<proteinExistence type="predicted"/>
<dbReference type="Proteomes" id="UP001429354">
    <property type="component" value="Unassembled WGS sequence"/>
</dbReference>
<keyword evidence="2" id="KW-1185">Reference proteome</keyword>
<reference evidence="1 2" key="1">
    <citation type="submission" date="2018-07" db="EMBL/GenBank/DDBJ databases">
        <title>Whole genome Sequencing of Pseudoxanthomonas gei KCTC 32298 (T).</title>
        <authorList>
            <person name="Kumar S."/>
            <person name="Bansal K."/>
            <person name="Kaur A."/>
            <person name="Patil P."/>
            <person name="Sharma S."/>
            <person name="Patil P.B."/>
        </authorList>
    </citation>
    <scope>NUCLEOTIDE SEQUENCE [LARGE SCALE GENOMIC DNA]</scope>
    <source>
        <strain evidence="1 2">KCTC 32298</strain>
    </source>
</reference>
<evidence type="ECO:0000313" key="2">
    <source>
        <dbReference type="Proteomes" id="UP001429354"/>
    </source>
</evidence>
<organism evidence="1 2">
    <name type="scientific">Pseudoxanthomonas gei</name>
    <dbReference type="NCBI Taxonomy" id="1383030"/>
    <lineage>
        <taxon>Bacteria</taxon>
        <taxon>Pseudomonadati</taxon>
        <taxon>Pseudomonadota</taxon>
        <taxon>Gammaproteobacteria</taxon>
        <taxon>Lysobacterales</taxon>
        <taxon>Lysobacteraceae</taxon>
        <taxon>Pseudoxanthomonas</taxon>
    </lineage>
</organism>
<protein>
    <recommendedName>
        <fullName evidence="3">DUF748 domain-containing protein</fullName>
    </recommendedName>
</protein>
<comment type="caution">
    <text evidence="1">The sequence shown here is derived from an EMBL/GenBank/DDBJ whole genome shotgun (WGS) entry which is preliminary data.</text>
</comment>
<name>A0ABX0AEX5_9GAMM</name>